<evidence type="ECO:0000313" key="3">
    <source>
        <dbReference type="MGI" id="MGI:3651463"/>
    </source>
</evidence>
<organism evidence="2">
    <name type="scientific">Mus musculus</name>
    <name type="common">Mouse</name>
    <dbReference type="NCBI Taxonomy" id="10090"/>
    <lineage>
        <taxon>Eukaryota</taxon>
        <taxon>Metazoa</taxon>
        <taxon>Chordata</taxon>
        <taxon>Craniata</taxon>
        <taxon>Vertebrata</taxon>
        <taxon>Euteleostomi</taxon>
        <taxon>Mammalia</taxon>
        <taxon>Eutheria</taxon>
        <taxon>Euarchontoglires</taxon>
        <taxon>Glires</taxon>
        <taxon>Rodentia</taxon>
        <taxon>Myomorpha</taxon>
        <taxon>Muroidea</taxon>
        <taxon>Muridae</taxon>
        <taxon>Murinae</taxon>
        <taxon>Mus</taxon>
        <taxon>Mus</taxon>
    </lineage>
</organism>
<dbReference type="MGI" id="MGI:3651463">
    <property type="gene designation" value="Gm14168"/>
</dbReference>
<evidence type="ECO:0000313" key="2">
    <source>
        <dbReference type="EMBL" id="BAC34205.1"/>
    </source>
</evidence>
<protein>
    <submittedName>
        <fullName evidence="2">Uncharacterized protein</fullName>
    </submittedName>
</protein>
<evidence type="ECO:0000256" key="1">
    <source>
        <dbReference type="SAM" id="MobiDB-lite"/>
    </source>
</evidence>
<dbReference type="AlphaFoldDB" id="Q8C7F8"/>
<reference evidence="2" key="2">
    <citation type="journal article" date="2000" name="Genome Res.">
        <title>Normalization and subtraction of cap-trapper-selected cDNAs to prepare full-length cDNA libraries for rapid discovery of new genes.</title>
        <authorList>
            <person name="Carninci P."/>
            <person name="Shibata Y."/>
            <person name="Hayatsu N."/>
            <person name="Sugahara Y."/>
            <person name="Shibata K."/>
            <person name="Itoh M."/>
            <person name="Konno H."/>
            <person name="Okazaki Y."/>
            <person name="Muramatsu M."/>
            <person name="Hayashizaki Y."/>
        </authorList>
    </citation>
    <scope>NUCLEOTIDE SEQUENCE</scope>
    <source>
        <strain evidence="2">C57BL/6J</strain>
        <tissue evidence="2">Liver</tissue>
    </source>
</reference>
<proteinExistence type="evidence at transcript level"/>
<reference evidence="2" key="6">
    <citation type="journal article" date="2002" name="Nature">
        <title>Analysis of the mouse transcriptome based on functional annotation of 60,770 full-length cDNAs.</title>
        <authorList>
            <consortium name="The FANTOM Consortium and the RIKEN Genome Exploration Research Group Phase I and II Team"/>
        </authorList>
    </citation>
    <scope>NUCLEOTIDE SEQUENCE</scope>
    <source>
        <strain evidence="2">C57BL/6J</strain>
        <tissue evidence="2">Liver</tissue>
    </source>
</reference>
<reference evidence="2" key="4">
    <citation type="journal article" date="2001" name="Nature">
        <title>Functional annotation of a full-length mouse cDNA collection.</title>
        <authorList>
            <consortium name="The RIKEN Genome Exploration Research Group Phase II Team and the FANTOM Consortium"/>
        </authorList>
    </citation>
    <scope>NUCLEOTIDE SEQUENCE</scope>
    <source>
        <strain evidence="2">C57BL/6J</strain>
        <tissue evidence="2">Liver</tissue>
    </source>
</reference>
<reference evidence="2" key="1">
    <citation type="journal article" date="1999" name="Methods Enzymol.">
        <title>High-efficiency full-length cDNA cloning.</title>
        <authorList>
            <person name="Carninci P."/>
            <person name="Hayashizaki Y."/>
        </authorList>
    </citation>
    <scope>NUCLEOTIDE SEQUENCE</scope>
    <source>
        <strain evidence="2">C57BL/6J</strain>
        <tissue evidence="2">Liver</tissue>
    </source>
</reference>
<reference evidence="2" key="5">
    <citation type="submission" date="2001-07" db="EMBL/GenBank/DDBJ databases">
        <authorList>
            <person name="Adachi J."/>
            <person name="Aizawa K."/>
            <person name="Akimura T."/>
            <person name="Arakawa T."/>
            <person name="Bono H."/>
            <person name="Carninci P."/>
            <person name="Fukuda S."/>
            <person name="Furuno M."/>
            <person name="Hanagaki T."/>
            <person name="Hara A."/>
            <person name="Hashizume W."/>
            <person name="Hayashida K."/>
            <person name="Hayatsu N."/>
            <person name="Hiramoto K."/>
            <person name="Hiraoka T."/>
            <person name="Hirozane T."/>
            <person name="Hori F."/>
            <person name="Imotani K."/>
            <person name="Ishii Y."/>
            <person name="Itoh M."/>
            <person name="Kagawa I."/>
            <person name="Kasukawa T."/>
            <person name="Katoh H."/>
            <person name="Kawai J."/>
            <person name="Kojima Y."/>
            <person name="Kondo S."/>
            <person name="Konno H."/>
            <person name="Kouda M."/>
            <person name="Koya S."/>
            <person name="Kurihara C."/>
            <person name="Matsuyama T."/>
            <person name="Miyazaki A."/>
            <person name="Murata M."/>
            <person name="Nakamura M."/>
            <person name="Nishi K."/>
            <person name="Nomura K."/>
            <person name="Numazaki R."/>
            <person name="Ohno M."/>
            <person name="Ohsato N."/>
            <person name="Okazaki Y."/>
            <person name="Saito R."/>
            <person name="Saitoh H."/>
            <person name="Sakai C."/>
            <person name="Sakai K."/>
            <person name="Sakazume N."/>
            <person name="Sano H."/>
            <person name="Sasaki D."/>
            <person name="Shibata K."/>
            <person name="Shinagawa A."/>
            <person name="Shiraki T."/>
            <person name="Sogabe Y."/>
            <person name="Tagami M."/>
            <person name="Tagawa A."/>
            <person name="Takahashi F."/>
            <person name="Takaku-Akahira S."/>
            <person name="Takeda Y."/>
            <person name="Tanaka T."/>
            <person name="Tomaru A."/>
            <person name="Toya T."/>
            <person name="Yasunishi A."/>
            <person name="Muramatsu M."/>
            <person name="Hayashizaki Y."/>
        </authorList>
    </citation>
    <scope>NUCLEOTIDE SEQUENCE</scope>
    <source>
        <strain evidence="2">C57BL/6J</strain>
        <tissue evidence="2">Liver</tissue>
    </source>
</reference>
<reference evidence="2" key="8">
    <citation type="journal article" date="2005" name="Science">
        <title>Antisense Transcription in the Mammalian Transcriptome.</title>
        <authorList>
            <consortium name="RIKEN Genome Exploration Research Group and Genome Science Group (Genome Network Project Core Group) and the FANTOM Consortium"/>
        </authorList>
    </citation>
    <scope>NUCLEOTIDE SEQUENCE</scope>
    <source>
        <strain evidence="2">C57BL/6J</strain>
        <tissue evidence="2">Liver</tissue>
    </source>
</reference>
<sequence length="109" mass="12456">MGTLDQTEEEGILGCRQKERNQENQTGQNLTKKPKLVSNLLCRPGWPETHRDPPVSACLPRAGIKGIHHQAQPEISQYCKYECQFLCSFVTLEMHVFFPSVTCHKRFPS</sequence>
<accession>Q8C7F8</accession>
<dbReference type="EMBL" id="AK050354">
    <property type="protein sequence ID" value="BAC34205.1"/>
    <property type="molecule type" value="mRNA"/>
</dbReference>
<name>Q8C7F8_MOUSE</name>
<reference evidence="2" key="7">
    <citation type="journal article" date="2005" name="Science">
        <title>The Transcriptional Landscape of the Mammalian Genome.</title>
        <authorList>
            <consortium name="The FANTOM Consortium"/>
            <consortium name="Riken Genome Exploration Research Group and Genome Science Group (Genome Network Project Core Group)"/>
        </authorList>
    </citation>
    <scope>NUCLEOTIDE SEQUENCE</scope>
    <source>
        <strain evidence="2">C57BL/6J</strain>
        <tissue evidence="2">Liver</tissue>
    </source>
</reference>
<gene>
    <name evidence="3" type="primary">Gm14168</name>
</gene>
<dbReference type="AGR" id="MGI:3651463"/>
<feature type="region of interest" description="Disordered" evidence="1">
    <location>
        <begin position="1"/>
        <end position="30"/>
    </location>
</feature>
<reference evidence="2" key="3">
    <citation type="journal article" date="2000" name="Genome Res.">
        <title>RIKEN integrated sequence analysis (RISA) system--384-format sequencing pipeline with 384 multicapillary sequencer.</title>
        <authorList>
            <person name="Shibata K."/>
            <person name="Itoh M."/>
            <person name="Aizawa K."/>
            <person name="Nagaoka S."/>
            <person name="Sasaki N."/>
            <person name="Carninci P."/>
            <person name="Konno H."/>
            <person name="Akiyama J."/>
            <person name="Nishi K."/>
            <person name="Kitsunai T."/>
            <person name="Tashiro H."/>
            <person name="Itoh M."/>
            <person name="Sumi N."/>
            <person name="Ishii Y."/>
            <person name="Nakamura S."/>
            <person name="Hazama M."/>
            <person name="Nishine T."/>
            <person name="Harada A."/>
            <person name="Yamamoto R."/>
            <person name="Matsumoto H."/>
            <person name="Sakaguchi S."/>
            <person name="Ikegami T."/>
            <person name="Kashiwagi K."/>
            <person name="Fujiwake S."/>
            <person name="Inoue K."/>
            <person name="Togawa Y."/>
            <person name="Izawa M."/>
            <person name="Ohara E."/>
            <person name="Watahiki M."/>
            <person name="Yoneda Y."/>
            <person name="Ishikawa T."/>
            <person name="Ozawa K."/>
            <person name="Tanaka T."/>
            <person name="Matsuura S."/>
            <person name="Kawai J."/>
            <person name="Okazaki Y."/>
            <person name="Muramatsu M."/>
            <person name="Inoue Y."/>
            <person name="Kira A."/>
            <person name="Hayashizaki Y."/>
        </authorList>
    </citation>
    <scope>NUCLEOTIDE SEQUENCE</scope>
    <source>
        <strain evidence="2">C57BL/6J</strain>
        <tissue evidence="2">Liver</tissue>
    </source>
</reference>
<feature type="compositionally biased region" description="Acidic residues" evidence="1">
    <location>
        <begin position="1"/>
        <end position="11"/>
    </location>
</feature>